<gene>
    <name evidence="5" type="ORF">FIV42_21620</name>
</gene>
<dbReference type="PRINTS" id="PR00633">
    <property type="entry name" value="RCCNDNSATION"/>
</dbReference>
<reference evidence="5 6" key="1">
    <citation type="submission" date="2019-06" db="EMBL/GenBank/DDBJ databases">
        <title>Persicimonas caeni gen. nov., sp. nov., a predatory bacterium isolated from solar saltern.</title>
        <authorList>
            <person name="Wang S."/>
        </authorList>
    </citation>
    <scope>NUCLEOTIDE SEQUENCE [LARGE SCALE GENOMIC DNA]</scope>
    <source>
        <strain evidence="5 6">YN101</strain>
    </source>
</reference>
<dbReference type="GO" id="GO:0005737">
    <property type="term" value="C:cytoplasm"/>
    <property type="evidence" value="ECO:0007669"/>
    <property type="project" value="TreeGrafter"/>
</dbReference>
<accession>A0A4Y6PY41</accession>
<organism evidence="5 6">
    <name type="scientific">Persicimonas caeni</name>
    <dbReference type="NCBI Taxonomy" id="2292766"/>
    <lineage>
        <taxon>Bacteria</taxon>
        <taxon>Deltaproteobacteria</taxon>
        <taxon>Bradymonadales</taxon>
        <taxon>Bradymonadaceae</taxon>
        <taxon>Persicimonas</taxon>
    </lineage>
</organism>
<evidence type="ECO:0000259" key="4">
    <source>
        <dbReference type="Pfam" id="PF25390"/>
    </source>
</evidence>
<name>A0A4Y6PY41_PERCE</name>
<sequence>MKVVRLWSASVLVTLALSGCQTELELTQKTFVCRSSAECTDGFECVELPEEPGTKICVESGTVLDGPDARDADRADVSDDTDVGGGPDADDGRDVGPLPEGEIVVTTGKDFSCAFMPQGDAYCWGNNAVGQLGTGTASASLVFAPTQVEVPEAKFISTPTTVGSNGKLTCAIATDRTVYCWGDNYYGGVDATSDALEIATPTQIPFDGASPVFEQVSVGQTHACALTTSNELYCWGSNGNGELGVGSVGDNQPKLPPTRVDDAPLDDQRNEVFVQVAAGLEFTCALSSENRLYCWGDNFKGQLADGTKTGSQYVQEAARGDWVYSDNVVSLTAGASSACIVGESGAAYCWGENENGQLGVGDVKASYAEPTEVEGEARFGALWVGEKHSCGLSGEQKAICWGRNFDLQLGFPNSDADTTNYDTPGTSVDEGLGFRQLAPAMFHTCGVSMDDVVYCWGSNENAQRGNGVGPSPPTDVPQRVVFDP</sequence>
<dbReference type="PROSITE" id="PS50012">
    <property type="entry name" value="RCC1_3"/>
    <property type="match status" value="4"/>
</dbReference>
<keyword evidence="1" id="KW-0344">Guanine-nucleotide releasing factor</keyword>
<feature type="domain" description="RCC1-like" evidence="4">
    <location>
        <begin position="163"/>
        <end position="476"/>
    </location>
</feature>
<dbReference type="Gene3D" id="2.130.10.30">
    <property type="entry name" value="Regulator of chromosome condensation 1/beta-lactamase-inhibitor protein II"/>
    <property type="match status" value="2"/>
</dbReference>
<dbReference type="InterPro" id="IPR051553">
    <property type="entry name" value="Ran_GTPase-activating"/>
</dbReference>
<evidence type="ECO:0000256" key="1">
    <source>
        <dbReference type="ARBA" id="ARBA00022658"/>
    </source>
</evidence>
<dbReference type="Pfam" id="PF25390">
    <property type="entry name" value="WD40_RLD"/>
    <property type="match status" value="1"/>
</dbReference>
<dbReference type="PANTHER" id="PTHR45982:SF1">
    <property type="entry name" value="REGULATOR OF CHROMOSOME CONDENSATION"/>
    <property type="match status" value="1"/>
</dbReference>
<dbReference type="Proteomes" id="UP000315995">
    <property type="component" value="Chromosome"/>
</dbReference>
<dbReference type="InterPro" id="IPR000408">
    <property type="entry name" value="Reg_chr_condens"/>
</dbReference>
<feature type="region of interest" description="Disordered" evidence="3">
    <location>
        <begin position="67"/>
        <end position="98"/>
    </location>
</feature>
<dbReference type="GO" id="GO:0005085">
    <property type="term" value="F:guanyl-nucleotide exchange factor activity"/>
    <property type="evidence" value="ECO:0007669"/>
    <property type="project" value="TreeGrafter"/>
</dbReference>
<dbReference type="InterPro" id="IPR058923">
    <property type="entry name" value="RCC1-like_dom"/>
</dbReference>
<evidence type="ECO:0000313" key="6">
    <source>
        <dbReference type="Proteomes" id="UP000315995"/>
    </source>
</evidence>
<dbReference type="OrthoDB" id="9758365at2"/>
<dbReference type="Pfam" id="PF00415">
    <property type="entry name" value="RCC1"/>
    <property type="match status" value="1"/>
</dbReference>
<evidence type="ECO:0000256" key="2">
    <source>
        <dbReference type="ARBA" id="ARBA00022737"/>
    </source>
</evidence>
<dbReference type="PANTHER" id="PTHR45982">
    <property type="entry name" value="REGULATOR OF CHROMOSOME CONDENSATION"/>
    <property type="match status" value="1"/>
</dbReference>
<dbReference type="InterPro" id="IPR009091">
    <property type="entry name" value="RCC1/BLIP-II"/>
</dbReference>
<dbReference type="AlphaFoldDB" id="A0A4Y6PY41"/>
<evidence type="ECO:0000256" key="3">
    <source>
        <dbReference type="SAM" id="MobiDB-lite"/>
    </source>
</evidence>
<keyword evidence="2" id="KW-0677">Repeat</keyword>
<dbReference type="EMBL" id="CP041186">
    <property type="protein sequence ID" value="QDG53248.1"/>
    <property type="molecule type" value="Genomic_DNA"/>
</dbReference>
<keyword evidence="6" id="KW-1185">Reference proteome</keyword>
<proteinExistence type="predicted"/>
<accession>A0A5B8Y9J0</accession>
<feature type="compositionally biased region" description="Basic and acidic residues" evidence="3">
    <location>
        <begin position="67"/>
        <end position="77"/>
    </location>
</feature>
<dbReference type="PROSITE" id="PS51257">
    <property type="entry name" value="PROKAR_LIPOPROTEIN"/>
    <property type="match status" value="1"/>
</dbReference>
<evidence type="ECO:0000313" key="5">
    <source>
        <dbReference type="EMBL" id="QDG53248.1"/>
    </source>
</evidence>
<dbReference type="RefSeq" id="WP_141199709.1">
    <property type="nucleotide sequence ID" value="NZ_CP041186.1"/>
</dbReference>
<dbReference type="SUPFAM" id="SSF50985">
    <property type="entry name" value="RCC1/BLIP-II"/>
    <property type="match status" value="2"/>
</dbReference>
<protein>
    <recommendedName>
        <fullName evidence="4">RCC1-like domain-containing protein</fullName>
    </recommendedName>
</protein>